<feature type="compositionally biased region" description="Low complexity" evidence="1">
    <location>
        <begin position="172"/>
        <end position="182"/>
    </location>
</feature>
<keyword evidence="2" id="KW-0812">Transmembrane</keyword>
<keyword evidence="2" id="KW-0472">Membrane</keyword>
<proteinExistence type="predicted"/>
<feature type="compositionally biased region" description="Polar residues" evidence="1">
    <location>
        <begin position="268"/>
        <end position="284"/>
    </location>
</feature>
<feature type="transmembrane region" description="Helical" evidence="2">
    <location>
        <begin position="26"/>
        <end position="44"/>
    </location>
</feature>
<dbReference type="InterPro" id="IPR024630">
    <property type="entry name" value="Stc1"/>
</dbReference>
<keyword evidence="5" id="KW-1185">Reference proteome</keyword>
<gene>
    <name evidence="4" type="ORF">GSTUAT00007198001</name>
</gene>
<feature type="compositionally biased region" description="Low complexity" evidence="1">
    <location>
        <begin position="221"/>
        <end position="235"/>
    </location>
</feature>
<evidence type="ECO:0000313" key="4">
    <source>
        <dbReference type="EMBL" id="CUS08734.1"/>
    </source>
</evidence>
<evidence type="ECO:0000313" key="5">
    <source>
        <dbReference type="Proteomes" id="UP001412239"/>
    </source>
</evidence>
<name>A0A292PNP3_9PEZI</name>
<sequence>MPKPNYQKVNRNFVNQRGASSGANKYVSAVFALVHLILGPISSFSPLSIRSARSDADESHAGSPPASLAIKLVIRDPNSVKVTCKDCTARQTTDLTCCVCSSTKPLTGFAKSQRKNPDNARCMDCVNKDLETEPNIAPSSDESDSPCFSEPDSDFDVKRDPFPDWETPTPPTKFTSKKQSPPVAKPAANEKSHPSLDDDFAALAVADKKENENQWRVAGNSKISNPSRSSDSSASTARLGKSGWAKAPKIPKAKATRWGEDAEETNILDYSTTTQSTTKGSFNNRLIELDD</sequence>
<evidence type="ECO:0000256" key="2">
    <source>
        <dbReference type="SAM" id="Phobius"/>
    </source>
</evidence>
<reference evidence="4" key="1">
    <citation type="submission" date="2015-10" db="EMBL/GenBank/DDBJ databases">
        <authorList>
            <person name="Regsiter A."/>
            <person name="william w."/>
        </authorList>
    </citation>
    <scope>NUCLEOTIDE SEQUENCE</scope>
    <source>
        <strain evidence="4">Montdore</strain>
    </source>
</reference>
<keyword evidence="2" id="KW-1133">Transmembrane helix</keyword>
<evidence type="ECO:0000259" key="3">
    <source>
        <dbReference type="Pfam" id="PF12898"/>
    </source>
</evidence>
<dbReference type="EMBL" id="LN891117">
    <property type="protein sequence ID" value="CUS08734.1"/>
    <property type="molecule type" value="Genomic_DNA"/>
</dbReference>
<evidence type="ECO:0000256" key="1">
    <source>
        <dbReference type="SAM" id="MobiDB-lite"/>
    </source>
</evidence>
<feature type="domain" description="Stc1" evidence="3">
    <location>
        <begin position="77"/>
        <end position="127"/>
    </location>
</feature>
<feature type="region of interest" description="Disordered" evidence="1">
    <location>
        <begin position="133"/>
        <end position="291"/>
    </location>
</feature>
<organism evidence="4 5">
    <name type="scientific">Tuber aestivum</name>
    <name type="common">summer truffle</name>
    <dbReference type="NCBI Taxonomy" id="59557"/>
    <lineage>
        <taxon>Eukaryota</taxon>
        <taxon>Fungi</taxon>
        <taxon>Dikarya</taxon>
        <taxon>Ascomycota</taxon>
        <taxon>Pezizomycotina</taxon>
        <taxon>Pezizomycetes</taxon>
        <taxon>Pezizales</taxon>
        <taxon>Tuberaceae</taxon>
        <taxon>Tuber</taxon>
    </lineage>
</organism>
<dbReference type="Pfam" id="PF12898">
    <property type="entry name" value="Stc1"/>
    <property type="match status" value="1"/>
</dbReference>
<protein>
    <recommendedName>
        <fullName evidence="3">Stc1 domain-containing protein</fullName>
    </recommendedName>
</protein>
<dbReference type="Proteomes" id="UP001412239">
    <property type="component" value="Unassembled WGS sequence"/>
</dbReference>
<dbReference type="AlphaFoldDB" id="A0A292PNP3"/>
<accession>A0A292PNP3</accession>